<dbReference type="AlphaFoldDB" id="A0AA36MWF3"/>
<name>A0AA36MWF3_9DINO</name>
<sequence length="644" mass="68808">MRRHQGASSLCGGDGAGGPDGRRAADSDPADGQDSEGRGGAGRRCRGRPAGAQCFRRPGFVQGVPGRQEAGLGRQRGGVPGPARGAIISPWPAAGRDQRQAGRSLQLCGPAVLRQSQGSGGLSGGHAADGEGRVAARSALWEVAGGAARRRQPEEPEGPGSSEGVESLRKQAAALLWQSAQSGKLFEVLEEAKGSPLEEPPQAPPEKQAAPEEPPEAPAELGQVQLAALEEPPRAPQEVDPVAPAEGAPELKAEHSDLRLAAREALMQGVQSGKLEQVLATKLQKGSAPSALNELEALREQARQALLEGAQSGQLLEILKDKERKDKSKEVDETEALRQEARAALLEGVQSGRLVELLSKKEPEKEPEDVELLRQQARVALLEGAQSGKLFEVLNQKDTDPDDLEVIRRQARDALLMCAQSGKLAEVLGQRGAQVDELEALRKQAREALMQGAQSGKLQDVLTEKLELKSASKSNSKSEGGEAPADEGEEANQLRQEALTALLAGVESGKLKEALAASRNDTEEIELLRQQAREALLAGAQSGKLQQALGDDSEDVDMLRQKAREALLAGAQSGKLFEVLQQPSEMEVTQKPEVPLDRSKVLETHIELQVMQDEKRQLTTEKTCLEQLVTNLESKNEKLKQKSA</sequence>
<gene>
    <name evidence="3" type="ORF">EVOR1521_LOCUS14601</name>
</gene>
<proteinExistence type="predicted"/>
<evidence type="ECO:0000256" key="2">
    <source>
        <dbReference type="SAM" id="MobiDB-lite"/>
    </source>
</evidence>
<feature type="coiled-coil region" evidence="1">
    <location>
        <begin position="288"/>
        <end position="344"/>
    </location>
</feature>
<organism evidence="3 4">
    <name type="scientific">Effrenium voratum</name>
    <dbReference type="NCBI Taxonomy" id="2562239"/>
    <lineage>
        <taxon>Eukaryota</taxon>
        <taxon>Sar</taxon>
        <taxon>Alveolata</taxon>
        <taxon>Dinophyceae</taxon>
        <taxon>Suessiales</taxon>
        <taxon>Symbiodiniaceae</taxon>
        <taxon>Effrenium</taxon>
    </lineage>
</organism>
<evidence type="ECO:0000256" key="1">
    <source>
        <dbReference type="SAM" id="Coils"/>
    </source>
</evidence>
<keyword evidence="1" id="KW-0175">Coiled coil</keyword>
<feature type="region of interest" description="Disordered" evidence="2">
    <location>
        <begin position="1"/>
        <end position="103"/>
    </location>
</feature>
<protein>
    <submittedName>
        <fullName evidence="3">Uncharacterized protein</fullName>
    </submittedName>
</protein>
<dbReference type="Proteomes" id="UP001178507">
    <property type="component" value="Unassembled WGS sequence"/>
</dbReference>
<feature type="region of interest" description="Disordered" evidence="2">
    <location>
        <begin position="469"/>
        <end position="492"/>
    </location>
</feature>
<keyword evidence="4" id="KW-1185">Reference proteome</keyword>
<feature type="region of interest" description="Disordered" evidence="2">
    <location>
        <begin position="144"/>
        <end position="167"/>
    </location>
</feature>
<feature type="coiled-coil region" evidence="1">
    <location>
        <begin position="608"/>
        <end position="642"/>
    </location>
</feature>
<feature type="region of interest" description="Disordered" evidence="2">
    <location>
        <begin position="187"/>
        <end position="255"/>
    </location>
</feature>
<reference evidence="3" key="1">
    <citation type="submission" date="2023-08" db="EMBL/GenBank/DDBJ databases">
        <authorList>
            <person name="Chen Y."/>
            <person name="Shah S."/>
            <person name="Dougan E. K."/>
            <person name="Thang M."/>
            <person name="Chan C."/>
        </authorList>
    </citation>
    <scope>NUCLEOTIDE SEQUENCE</scope>
</reference>
<comment type="caution">
    <text evidence="3">The sequence shown here is derived from an EMBL/GenBank/DDBJ whole genome shotgun (WGS) entry which is preliminary data.</text>
</comment>
<accession>A0AA36MWF3</accession>
<feature type="compositionally biased region" description="Low complexity" evidence="2">
    <location>
        <begin position="158"/>
        <end position="167"/>
    </location>
</feature>
<evidence type="ECO:0000313" key="3">
    <source>
        <dbReference type="EMBL" id="CAJ1388830.1"/>
    </source>
</evidence>
<feature type="compositionally biased region" description="Low complexity" evidence="2">
    <location>
        <begin position="1"/>
        <end position="11"/>
    </location>
</feature>
<dbReference type="EMBL" id="CAUJNA010001768">
    <property type="protein sequence ID" value="CAJ1388830.1"/>
    <property type="molecule type" value="Genomic_DNA"/>
</dbReference>
<evidence type="ECO:0000313" key="4">
    <source>
        <dbReference type="Proteomes" id="UP001178507"/>
    </source>
</evidence>